<keyword evidence="6" id="KW-0482">Metalloprotease</keyword>
<dbReference type="Pfam" id="PF22310">
    <property type="entry name" value="NMB0315_dom_I"/>
    <property type="match status" value="1"/>
</dbReference>
<dbReference type="EMBL" id="LQQU01000003">
    <property type="protein sequence ID" value="KZE35106.1"/>
    <property type="molecule type" value="Genomic_DNA"/>
</dbReference>
<gene>
    <name evidence="10" type="ORF">AVW16_04800</name>
</gene>
<evidence type="ECO:0000256" key="1">
    <source>
        <dbReference type="ARBA" id="ARBA00001947"/>
    </source>
</evidence>
<evidence type="ECO:0000259" key="9">
    <source>
        <dbReference type="Pfam" id="PF22310"/>
    </source>
</evidence>
<keyword evidence="7" id="KW-1133">Transmembrane helix</keyword>
<keyword evidence="2" id="KW-0645">Protease</keyword>
<evidence type="ECO:0000256" key="5">
    <source>
        <dbReference type="ARBA" id="ARBA00022833"/>
    </source>
</evidence>
<evidence type="ECO:0000256" key="3">
    <source>
        <dbReference type="ARBA" id="ARBA00022723"/>
    </source>
</evidence>
<evidence type="ECO:0000256" key="6">
    <source>
        <dbReference type="ARBA" id="ARBA00023049"/>
    </source>
</evidence>
<proteinExistence type="predicted"/>
<evidence type="ECO:0000256" key="2">
    <source>
        <dbReference type="ARBA" id="ARBA00022670"/>
    </source>
</evidence>
<dbReference type="STRING" id="1452487.AVW16_04800"/>
<dbReference type="RefSeq" id="WP_066609527.1">
    <property type="nucleotide sequence ID" value="NZ_LQQU01000003.1"/>
</dbReference>
<dbReference type="PANTHER" id="PTHR21666">
    <property type="entry name" value="PEPTIDASE-RELATED"/>
    <property type="match status" value="1"/>
</dbReference>
<dbReference type="Proteomes" id="UP000076625">
    <property type="component" value="Unassembled WGS sequence"/>
</dbReference>
<keyword evidence="7" id="KW-0472">Membrane</keyword>
<sequence>MNYRKLITIPQKCLARARGHRLNWLGVVAALPLFGMVTAFAIAPGEDKPAPVEIESVVQQLALPPLTSADSQTRYWREEAVVRGDTLARLLNRLGVGDEEARRFLASSPLSRELLKLKTGATLSVETNDAGELFGLRFLNDDENGEQVLVVAEKVGGEWRARAGEVDAVAQPTMKSLTITGGVTAALIDAQVPAEVRAQLAEIFSDRFELADLKRGDRIAVVYETMFYQGAPVAFGNVLAAEVTRGERVDDAYYFAHDSESGAYYDRDGTPLKKGFGLQPVDGARISSGFGLRRHPILNSLRLHAGVDYAAPTGTPIRAPADGVVTTAETQNGYGNVVMVRHNGKLTTVYGHLSRFAAGVREGKTVRAGDLIGYVGSTGRSTGPHLHFEVRVNNQPVDPASAALPSPGLTPAQKLAFREKSAELSNRLALLRAIPVNVAQLD</sequence>
<comment type="cofactor">
    <cofactor evidence="1">
        <name>Zn(2+)</name>
        <dbReference type="ChEBI" id="CHEBI:29105"/>
    </cofactor>
</comment>
<feature type="transmembrane region" description="Helical" evidence="7">
    <location>
        <begin position="21"/>
        <end position="43"/>
    </location>
</feature>
<evidence type="ECO:0000313" key="11">
    <source>
        <dbReference type="Proteomes" id="UP000076625"/>
    </source>
</evidence>
<dbReference type="GO" id="GO:0004222">
    <property type="term" value="F:metalloendopeptidase activity"/>
    <property type="evidence" value="ECO:0007669"/>
    <property type="project" value="TreeGrafter"/>
</dbReference>
<comment type="caution">
    <text evidence="10">The sequence shown here is derived from an EMBL/GenBank/DDBJ whole genome shotgun (WGS) entry which is preliminary data.</text>
</comment>
<dbReference type="OrthoDB" id="9815245at2"/>
<dbReference type="GO" id="GO:0046872">
    <property type="term" value="F:metal ion binding"/>
    <property type="evidence" value="ECO:0007669"/>
    <property type="project" value="UniProtKB-KW"/>
</dbReference>
<dbReference type="Gene3D" id="3.10.450.350">
    <property type="match status" value="2"/>
</dbReference>
<dbReference type="InterPro" id="IPR054512">
    <property type="entry name" value="NMB0315-like_N"/>
</dbReference>
<dbReference type="InterPro" id="IPR016047">
    <property type="entry name" value="M23ase_b-sheet_dom"/>
</dbReference>
<organism evidence="10 11">
    <name type="scientific">Crenobacter luteus</name>
    <dbReference type="NCBI Taxonomy" id="1452487"/>
    <lineage>
        <taxon>Bacteria</taxon>
        <taxon>Pseudomonadati</taxon>
        <taxon>Pseudomonadota</taxon>
        <taxon>Betaproteobacteria</taxon>
        <taxon>Neisseriales</taxon>
        <taxon>Neisseriaceae</taxon>
        <taxon>Crenobacter</taxon>
    </lineage>
</organism>
<name>A0A163DPG1_9NEIS</name>
<keyword evidence="4" id="KW-0378">Hydrolase</keyword>
<dbReference type="InterPro" id="IPR050570">
    <property type="entry name" value="Cell_wall_metabolism_enzyme"/>
</dbReference>
<reference evidence="11" key="1">
    <citation type="submission" date="2016-01" db="EMBL/GenBank/DDBJ databases">
        <title>Draft genome of Chromobacterium sp. F49.</title>
        <authorList>
            <person name="Hong K.W."/>
        </authorList>
    </citation>
    <scope>NUCLEOTIDE SEQUENCE [LARGE SCALE GENOMIC DNA]</scope>
    <source>
        <strain evidence="11">CN10</strain>
    </source>
</reference>
<feature type="domain" description="DD-carboxypeptidase/endopeptidase Mpg-like N-terminal" evidence="9">
    <location>
        <begin position="75"/>
        <end position="157"/>
    </location>
</feature>
<feature type="domain" description="M23ase beta-sheet core" evidence="8">
    <location>
        <begin position="303"/>
        <end position="399"/>
    </location>
</feature>
<keyword evidence="11" id="KW-1185">Reference proteome</keyword>
<protein>
    <submittedName>
        <fullName evidence="10">Peptidase</fullName>
    </submittedName>
</protein>
<dbReference type="InterPro" id="IPR011055">
    <property type="entry name" value="Dup_hybrid_motif"/>
</dbReference>
<evidence type="ECO:0000256" key="7">
    <source>
        <dbReference type="SAM" id="Phobius"/>
    </source>
</evidence>
<evidence type="ECO:0000259" key="8">
    <source>
        <dbReference type="Pfam" id="PF01551"/>
    </source>
</evidence>
<dbReference type="AlphaFoldDB" id="A0A163DPG1"/>
<dbReference type="GO" id="GO:0006508">
    <property type="term" value="P:proteolysis"/>
    <property type="evidence" value="ECO:0007669"/>
    <property type="project" value="UniProtKB-KW"/>
</dbReference>
<evidence type="ECO:0000313" key="10">
    <source>
        <dbReference type="EMBL" id="KZE35106.1"/>
    </source>
</evidence>
<keyword evidence="7" id="KW-0812">Transmembrane</keyword>
<evidence type="ECO:0000256" key="4">
    <source>
        <dbReference type="ARBA" id="ARBA00022801"/>
    </source>
</evidence>
<dbReference type="CDD" id="cd12797">
    <property type="entry name" value="M23_peptidase"/>
    <property type="match status" value="1"/>
</dbReference>
<dbReference type="Gene3D" id="2.70.70.10">
    <property type="entry name" value="Glucose Permease (Domain IIA)"/>
    <property type="match status" value="1"/>
</dbReference>
<dbReference type="Pfam" id="PF01551">
    <property type="entry name" value="Peptidase_M23"/>
    <property type="match status" value="1"/>
</dbReference>
<dbReference type="SUPFAM" id="SSF51261">
    <property type="entry name" value="Duplicated hybrid motif"/>
    <property type="match status" value="1"/>
</dbReference>
<keyword evidence="3" id="KW-0479">Metal-binding</keyword>
<keyword evidence="5" id="KW-0862">Zinc</keyword>
<dbReference type="PANTHER" id="PTHR21666:SF288">
    <property type="entry name" value="CELL DIVISION PROTEIN YTFB"/>
    <property type="match status" value="1"/>
</dbReference>
<accession>A0A163DPG1</accession>
<dbReference type="FunFam" id="2.70.70.10:FF:000006">
    <property type="entry name" value="M23 family peptidase"/>
    <property type="match status" value="1"/>
</dbReference>